<evidence type="ECO:0000259" key="1">
    <source>
        <dbReference type="Pfam" id="PF20209"/>
    </source>
</evidence>
<dbReference type="OrthoDB" id="3257061at2759"/>
<gene>
    <name evidence="2" type="ORF">PHPALM_10082</name>
</gene>
<protein>
    <recommendedName>
        <fullName evidence="1">DUF6570 domain-containing protein</fullName>
    </recommendedName>
</protein>
<name>A0A2P4Y5K7_9STRA</name>
<keyword evidence="3" id="KW-1185">Reference proteome</keyword>
<evidence type="ECO:0000313" key="2">
    <source>
        <dbReference type="EMBL" id="POM73102.1"/>
    </source>
</evidence>
<feature type="non-terminal residue" evidence="2">
    <location>
        <position position="486"/>
    </location>
</feature>
<proteinExistence type="predicted"/>
<dbReference type="InterPro" id="IPR046700">
    <property type="entry name" value="DUF6570"/>
</dbReference>
<sequence>MDYTTHVIEMPKLTKSEQAALKRFDQEAERFAPLRNSAGVCEIIAEGVITNKESGNQMIWLCRRCDNSLRKKAVPKFCRASGFRIAPVPQELAILNRMEARLIGLGVSFTTCVNLYCDGQEFTRGNSINYWNNAVDVVLDLPRPLSKCGIIYLKSQKENSSNIFRVRPDLLRRALCWLIDNNPLYRKVRISEVNLAALHQFDVEDNLPTITLTEEETQALLPTENHVNVTAVASIDDPLQPPVHDHAATMSIEEHSLQKTAQTCFACKTVYTKICPTCAPAQTTDPAYHAKKSETYVESNEDQADILSRLYETFELERMKMIPRVNSKRFFKLPTLVRLTIQFRNYKTVQTRLMNTRPACLCKIVSLHFFPNGEGGFNPILGIEVRTHEYYLAEYCAHLMKWHDRRYVIHSNFKFFCLNLIQRRQIDGLVRRVSNTNNETAEDNTDPAGRTKTTDKDTAAAIQILESLKPYFRTLACTRNNCVREI</sequence>
<dbReference type="Proteomes" id="UP000237271">
    <property type="component" value="Unassembled WGS sequence"/>
</dbReference>
<dbReference type="Pfam" id="PF20209">
    <property type="entry name" value="DUF6570"/>
    <property type="match status" value="1"/>
</dbReference>
<organism evidence="2 3">
    <name type="scientific">Phytophthora palmivora</name>
    <dbReference type="NCBI Taxonomy" id="4796"/>
    <lineage>
        <taxon>Eukaryota</taxon>
        <taxon>Sar</taxon>
        <taxon>Stramenopiles</taxon>
        <taxon>Oomycota</taxon>
        <taxon>Peronosporomycetes</taxon>
        <taxon>Peronosporales</taxon>
        <taxon>Peronosporaceae</taxon>
        <taxon>Phytophthora</taxon>
    </lineage>
</organism>
<comment type="caution">
    <text evidence="2">The sequence shown here is derived from an EMBL/GenBank/DDBJ whole genome shotgun (WGS) entry which is preliminary data.</text>
</comment>
<dbReference type="AlphaFoldDB" id="A0A2P4Y5K7"/>
<dbReference type="EMBL" id="NCKW01005288">
    <property type="protein sequence ID" value="POM73102.1"/>
    <property type="molecule type" value="Genomic_DNA"/>
</dbReference>
<feature type="domain" description="DUF6570" evidence="1">
    <location>
        <begin position="72"/>
        <end position="195"/>
    </location>
</feature>
<accession>A0A2P4Y5K7</accession>
<reference evidence="2 3" key="1">
    <citation type="journal article" date="2017" name="Genome Biol. Evol.">
        <title>Phytophthora megakarya and P. palmivora, closely related causal agents of cacao black pod rot, underwent increases in genome sizes and gene numbers by different mechanisms.</title>
        <authorList>
            <person name="Ali S.S."/>
            <person name="Shao J."/>
            <person name="Lary D.J."/>
            <person name="Kronmiller B."/>
            <person name="Shen D."/>
            <person name="Strem M.D."/>
            <person name="Amoako-Attah I."/>
            <person name="Akrofi A.Y."/>
            <person name="Begoude B.A."/>
            <person name="Ten Hoopen G.M."/>
            <person name="Coulibaly K."/>
            <person name="Kebe B.I."/>
            <person name="Melnick R.L."/>
            <person name="Guiltinan M.J."/>
            <person name="Tyler B.M."/>
            <person name="Meinhardt L.W."/>
            <person name="Bailey B.A."/>
        </authorList>
    </citation>
    <scope>NUCLEOTIDE SEQUENCE [LARGE SCALE GENOMIC DNA]</scope>
    <source>
        <strain evidence="3">sbr112.9</strain>
    </source>
</reference>
<evidence type="ECO:0000313" key="3">
    <source>
        <dbReference type="Proteomes" id="UP000237271"/>
    </source>
</evidence>